<dbReference type="Pfam" id="PF01619">
    <property type="entry name" value="Pro_dh"/>
    <property type="match status" value="1"/>
</dbReference>
<dbReference type="InterPro" id="IPR015659">
    <property type="entry name" value="Proline_oxidase"/>
</dbReference>
<evidence type="ECO:0000313" key="12">
    <source>
        <dbReference type="Proteomes" id="UP001597519"/>
    </source>
</evidence>
<evidence type="ECO:0000256" key="5">
    <source>
        <dbReference type="ARBA" id="ARBA00022741"/>
    </source>
</evidence>
<evidence type="ECO:0000256" key="7">
    <source>
        <dbReference type="ARBA" id="ARBA00023002"/>
    </source>
</evidence>
<comment type="caution">
    <text evidence="11">The sequence shown here is derived from an EMBL/GenBank/DDBJ whole genome shotgun (WGS) entry which is preliminary data.</text>
</comment>
<evidence type="ECO:0000256" key="8">
    <source>
        <dbReference type="ARBA" id="ARBA00023062"/>
    </source>
</evidence>
<sequence>MPLLRDIFIHLSENQFLNNSTKKMGLKFGANKVVGGVSIDDTIERIKDINDQEMSVVFDNLGEFITDKEDAIQEKGKIIAMINAIHEFGVDSHASVKLSQIGLQIDYDFCLNNIDEIIAVANKLDIFVNIDMESYNLYPDTLRILDAMLEKYDNVGTVIQAYLLNSPDDILKYKDTRLRIVKGAYKESADAAHQDKADIDKAYLELIKSHLTEGTGYTSIATHDHHIIEEIIDFIEQNDIDHDRFEFQMLYGFRKDYQKNLVKRGYKMVVYLPFGMDWYAYFMRRLAERPQNINLIVKSVTKHPAFKPAAFGTAGILSLFTIVKLFKRK</sequence>
<evidence type="ECO:0000259" key="10">
    <source>
        <dbReference type="Pfam" id="PF01619"/>
    </source>
</evidence>
<evidence type="ECO:0000256" key="4">
    <source>
        <dbReference type="ARBA" id="ARBA00022630"/>
    </source>
</evidence>
<keyword evidence="4" id="KW-0285">Flavoprotein</keyword>
<dbReference type="PANTHER" id="PTHR13914">
    <property type="entry name" value="PROLINE OXIDASE"/>
    <property type="match status" value="1"/>
</dbReference>
<dbReference type="PIRSF" id="PIRSF000196">
    <property type="entry name" value="Pro_dehydrog"/>
    <property type="match status" value="1"/>
</dbReference>
<dbReference type="RefSeq" id="WP_377770518.1">
    <property type="nucleotide sequence ID" value="NZ_JBHUOQ010000001.1"/>
</dbReference>
<dbReference type="InterPro" id="IPR029041">
    <property type="entry name" value="FAD-linked_oxidoreductase-like"/>
</dbReference>
<protein>
    <recommendedName>
        <fullName evidence="3">proline dehydrogenase</fullName>
        <ecNumber evidence="3">1.5.5.2</ecNumber>
    </recommendedName>
</protein>
<evidence type="ECO:0000256" key="2">
    <source>
        <dbReference type="ARBA" id="ARBA00004739"/>
    </source>
</evidence>
<dbReference type="InterPro" id="IPR008219">
    <property type="entry name" value="PRODH_bac_arc"/>
</dbReference>
<dbReference type="Gene3D" id="3.20.20.220">
    <property type="match status" value="1"/>
</dbReference>
<evidence type="ECO:0000313" key="11">
    <source>
        <dbReference type="EMBL" id="MFD2828954.1"/>
    </source>
</evidence>
<feature type="domain" description="Proline dehydrogenase" evidence="10">
    <location>
        <begin position="43"/>
        <end position="289"/>
    </location>
</feature>
<keyword evidence="6" id="KW-0274">FAD</keyword>
<dbReference type="InterPro" id="IPR002872">
    <property type="entry name" value="Proline_DH_dom"/>
</dbReference>
<keyword evidence="12" id="KW-1185">Reference proteome</keyword>
<evidence type="ECO:0000256" key="6">
    <source>
        <dbReference type="ARBA" id="ARBA00022827"/>
    </source>
</evidence>
<evidence type="ECO:0000256" key="9">
    <source>
        <dbReference type="ARBA" id="ARBA00048779"/>
    </source>
</evidence>
<organism evidence="11 12">
    <name type="scientific">Corticicoccus populi</name>
    <dbReference type="NCBI Taxonomy" id="1812821"/>
    <lineage>
        <taxon>Bacteria</taxon>
        <taxon>Bacillati</taxon>
        <taxon>Bacillota</taxon>
        <taxon>Bacilli</taxon>
        <taxon>Bacillales</taxon>
        <taxon>Staphylococcaceae</taxon>
        <taxon>Corticicoccus</taxon>
    </lineage>
</organism>
<name>A0ABW5WU23_9STAP</name>
<evidence type="ECO:0000256" key="3">
    <source>
        <dbReference type="ARBA" id="ARBA00012695"/>
    </source>
</evidence>
<comment type="cofactor">
    <cofactor evidence="1">
        <name>FAD</name>
        <dbReference type="ChEBI" id="CHEBI:57692"/>
    </cofactor>
</comment>
<keyword evidence="8" id="KW-0642">Proline metabolism</keyword>
<evidence type="ECO:0000256" key="1">
    <source>
        <dbReference type="ARBA" id="ARBA00001974"/>
    </source>
</evidence>
<accession>A0ABW5WU23</accession>
<reference evidence="12" key="1">
    <citation type="journal article" date="2019" name="Int. J. Syst. Evol. Microbiol.">
        <title>The Global Catalogue of Microorganisms (GCM) 10K type strain sequencing project: providing services to taxonomists for standard genome sequencing and annotation.</title>
        <authorList>
            <consortium name="The Broad Institute Genomics Platform"/>
            <consortium name="The Broad Institute Genome Sequencing Center for Infectious Disease"/>
            <person name="Wu L."/>
            <person name="Ma J."/>
        </authorList>
    </citation>
    <scope>NUCLEOTIDE SEQUENCE [LARGE SCALE GENOMIC DNA]</scope>
    <source>
        <strain evidence="12">KCTC 33575</strain>
    </source>
</reference>
<keyword evidence="7" id="KW-0560">Oxidoreductase</keyword>
<gene>
    <name evidence="11" type="ORF">ACFSX4_00650</name>
</gene>
<dbReference type="EMBL" id="JBHUOQ010000001">
    <property type="protein sequence ID" value="MFD2828954.1"/>
    <property type="molecule type" value="Genomic_DNA"/>
</dbReference>
<dbReference type="SUPFAM" id="SSF51730">
    <property type="entry name" value="FAD-linked oxidoreductase"/>
    <property type="match status" value="1"/>
</dbReference>
<proteinExistence type="predicted"/>
<comment type="catalytic activity">
    <reaction evidence="9">
        <text>L-proline + a quinone = (S)-1-pyrroline-5-carboxylate + a quinol + H(+)</text>
        <dbReference type="Rhea" id="RHEA:23784"/>
        <dbReference type="ChEBI" id="CHEBI:15378"/>
        <dbReference type="ChEBI" id="CHEBI:17388"/>
        <dbReference type="ChEBI" id="CHEBI:24646"/>
        <dbReference type="ChEBI" id="CHEBI:60039"/>
        <dbReference type="ChEBI" id="CHEBI:132124"/>
        <dbReference type="EC" id="1.5.5.2"/>
    </reaction>
</comment>
<dbReference type="EC" id="1.5.5.2" evidence="3"/>
<dbReference type="Proteomes" id="UP001597519">
    <property type="component" value="Unassembled WGS sequence"/>
</dbReference>
<keyword evidence="5" id="KW-0547">Nucleotide-binding</keyword>
<dbReference type="PANTHER" id="PTHR13914:SF0">
    <property type="entry name" value="PROLINE DEHYDROGENASE 1, MITOCHONDRIAL"/>
    <property type="match status" value="1"/>
</dbReference>
<comment type="pathway">
    <text evidence="2">Amino-acid degradation; L-proline degradation into L-glutamate; L-glutamate from L-proline: step 1/2.</text>
</comment>